<dbReference type="AlphaFoldDB" id="A0A0E9WPS3"/>
<dbReference type="EMBL" id="GBXM01016316">
    <property type="protein sequence ID" value="JAH92261.1"/>
    <property type="molecule type" value="Transcribed_RNA"/>
</dbReference>
<reference evidence="1" key="2">
    <citation type="journal article" date="2015" name="Fish Shellfish Immunol.">
        <title>Early steps in the European eel (Anguilla anguilla)-Vibrio vulnificus interaction in the gills: Role of the RtxA13 toxin.</title>
        <authorList>
            <person name="Callol A."/>
            <person name="Pajuelo D."/>
            <person name="Ebbesson L."/>
            <person name="Teles M."/>
            <person name="MacKenzie S."/>
            <person name="Amaro C."/>
        </authorList>
    </citation>
    <scope>NUCLEOTIDE SEQUENCE</scope>
</reference>
<proteinExistence type="predicted"/>
<name>A0A0E9WPS3_ANGAN</name>
<reference evidence="1" key="1">
    <citation type="submission" date="2014-11" db="EMBL/GenBank/DDBJ databases">
        <authorList>
            <person name="Amaro Gonzalez C."/>
        </authorList>
    </citation>
    <scope>NUCLEOTIDE SEQUENCE</scope>
</reference>
<accession>A0A0E9WPS3</accession>
<protein>
    <submittedName>
        <fullName evidence="1">Uncharacterized protein</fullName>
    </submittedName>
</protein>
<sequence length="49" mass="5856">MLEKNFTFEIIFSSLRLPLLHNRILGTFSFINEADIFCCKKRLIMYVTK</sequence>
<organism evidence="1">
    <name type="scientific">Anguilla anguilla</name>
    <name type="common">European freshwater eel</name>
    <name type="synonym">Muraena anguilla</name>
    <dbReference type="NCBI Taxonomy" id="7936"/>
    <lineage>
        <taxon>Eukaryota</taxon>
        <taxon>Metazoa</taxon>
        <taxon>Chordata</taxon>
        <taxon>Craniata</taxon>
        <taxon>Vertebrata</taxon>
        <taxon>Euteleostomi</taxon>
        <taxon>Actinopterygii</taxon>
        <taxon>Neopterygii</taxon>
        <taxon>Teleostei</taxon>
        <taxon>Anguilliformes</taxon>
        <taxon>Anguillidae</taxon>
        <taxon>Anguilla</taxon>
    </lineage>
</organism>
<evidence type="ECO:0000313" key="1">
    <source>
        <dbReference type="EMBL" id="JAH92261.1"/>
    </source>
</evidence>